<evidence type="ECO:0008006" key="3">
    <source>
        <dbReference type="Google" id="ProtNLM"/>
    </source>
</evidence>
<protein>
    <recommendedName>
        <fullName evidence="3">DUF2203 family protein</fullName>
    </recommendedName>
</protein>
<gene>
    <name evidence="1" type="ORF">SCL_0920</name>
</gene>
<dbReference type="AlphaFoldDB" id="A0A1B4XEK2"/>
<dbReference type="KEGG" id="slim:SCL_0920"/>
<dbReference type="Pfam" id="PF09969">
    <property type="entry name" value="DUF2203"/>
    <property type="match status" value="1"/>
</dbReference>
<reference evidence="1 2" key="1">
    <citation type="submission" date="2015-05" db="EMBL/GenBank/DDBJ databases">
        <title>Complete genome sequence of a sulfur-oxidizing gammaproteobacterium strain HA5.</title>
        <authorList>
            <person name="Miura A."/>
            <person name="Kojima H."/>
            <person name="Fukui M."/>
        </authorList>
    </citation>
    <scope>NUCLEOTIDE SEQUENCE [LARGE SCALE GENOMIC DNA]</scope>
    <source>
        <strain evidence="1 2">HA5</strain>
    </source>
</reference>
<dbReference type="OrthoDB" id="9802910at2"/>
<dbReference type="InParanoid" id="A0A1B4XEK2"/>
<evidence type="ECO:0000313" key="1">
    <source>
        <dbReference type="EMBL" id="BAV33237.1"/>
    </source>
</evidence>
<accession>A0A1B4XEK2</accession>
<dbReference type="Proteomes" id="UP000243180">
    <property type="component" value="Chromosome"/>
</dbReference>
<dbReference type="EMBL" id="AP014879">
    <property type="protein sequence ID" value="BAV33237.1"/>
    <property type="molecule type" value="Genomic_DNA"/>
</dbReference>
<dbReference type="PIRSF" id="PIRSF016498">
    <property type="entry name" value="UCP016498"/>
    <property type="match status" value="1"/>
</dbReference>
<dbReference type="InterPro" id="IPR018699">
    <property type="entry name" value="DUF2203"/>
</dbReference>
<sequence length="138" mass="16183">MTSAAQIYQISACNNPRVFTLSEAEELFPLMWKITEEAYRELEPVRRTLEAMVPSNPQVRKVEKQYEAIVRRWMGKMERLGLVVKGLWLADFDTGDGYLCWKFPELRIGHYHGYHEGFGGRRPLQDIIEELDPDWAHL</sequence>
<proteinExistence type="predicted"/>
<evidence type="ECO:0000313" key="2">
    <source>
        <dbReference type="Proteomes" id="UP000243180"/>
    </source>
</evidence>
<name>A0A1B4XEK2_9GAMM</name>
<keyword evidence="2" id="KW-1185">Reference proteome</keyword>
<organism evidence="1 2">
    <name type="scientific">Sulfuricaulis limicola</name>
    <dbReference type="NCBI Taxonomy" id="1620215"/>
    <lineage>
        <taxon>Bacteria</taxon>
        <taxon>Pseudomonadati</taxon>
        <taxon>Pseudomonadota</taxon>
        <taxon>Gammaproteobacteria</taxon>
        <taxon>Acidiferrobacterales</taxon>
        <taxon>Acidiferrobacteraceae</taxon>
        <taxon>Sulfuricaulis</taxon>
    </lineage>
</organism>
<dbReference type="RefSeq" id="WP_096360119.1">
    <property type="nucleotide sequence ID" value="NZ_AP014879.1"/>
</dbReference>